<evidence type="ECO:0000313" key="4">
    <source>
        <dbReference type="Proteomes" id="UP000325395"/>
    </source>
</evidence>
<feature type="transmembrane region" description="Helical" evidence="2">
    <location>
        <begin position="569"/>
        <end position="591"/>
    </location>
</feature>
<feature type="transmembrane region" description="Helical" evidence="2">
    <location>
        <begin position="530"/>
        <end position="548"/>
    </location>
</feature>
<dbReference type="EMBL" id="ML735778">
    <property type="protein sequence ID" value="KAE8414840.1"/>
    <property type="molecule type" value="Genomic_DNA"/>
</dbReference>
<keyword evidence="2" id="KW-0812">Transmembrane</keyword>
<keyword evidence="2" id="KW-0472">Membrane</keyword>
<feature type="compositionally biased region" description="Basic and acidic residues" evidence="1">
    <location>
        <begin position="12"/>
        <end position="36"/>
    </location>
</feature>
<evidence type="ECO:0000256" key="1">
    <source>
        <dbReference type="SAM" id="MobiDB-lite"/>
    </source>
</evidence>
<sequence length="690" mass="76857">MDHATAPNDEETASHSQDEAENLKNDRESKLKEIQKELTSLQDSSSKTQERVPLAQITASVDAVNEIISDRSSDADRFLVDIKNCLRQLKSGCDSDIAISAQNLLKIITEIIKNTTQRVETSDNVVVEEQGQVTVVETIANIDVSTATKHEISARIRDVANQVKETRATSESPKPTHQLSQEAIESSAQARGPVFPPLNIPSANVLLDELSGHMIGGLLYIGDFACKDGVLLSSASFYPMTIGHSKLSASPSECPRGSEFRNAAPLVAYEERYDFVPRTYSLPLTQLPVDNWRVSSPTKLLELGKANNMTRSKNTLETETIIIQRQDHRVYSDASWSNYFSSKKYRLGVISNLFKVDTKIISDLSPGDRDIIMDHLTWVGPINKQRNLTVLKFKEADKTPQEEHHFLLRCTVLPLVALARKHEDEAAMLVISRPYPVIPELLKYQHEGLFPNEFLAKCLLGVLERLAAHGVSDRDNQFTACTGMDLFLRLMKRDLNNQKSTTENYSDAVKKATEMVLDNSTREIGYQRGLVLHARLLGLAFAAAAKYAMDKQLSDEAKKKRIVDSFRGIVALCLTVPVVTSGVAIPALVLIPPIVDLFATPAIESVVDRLLNKINWNNRCTAALETFKSNICSGNWGGETSLKIQFITVLDTTQKMAISAFQDYERDFDDGNRAKPGFLKRLQLAIRRKD</sequence>
<evidence type="ECO:0000256" key="2">
    <source>
        <dbReference type="SAM" id="Phobius"/>
    </source>
</evidence>
<dbReference type="Proteomes" id="UP000325395">
    <property type="component" value="Unassembled WGS sequence"/>
</dbReference>
<feature type="region of interest" description="Disordered" evidence="1">
    <location>
        <begin position="164"/>
        <end position="186"/>
    </location>
</feature>
<proteinExistence type="predicted"/>
<feature type="region of interest" description="Disordered" evidence="1">
    <location>
        <begin position="1"/>
        <end position="50"/>
    </location>
</feature>
<feature type="compositionally biased region" description="Polar residues" evidence="1">
    <location>
        <begin position="169"/>
        <end position="186"/>
    </location>
</feature>
<accession>A0ABQ6WCJ7</accession>
<keyword evidence="2" id="KW-1133">Transmembrane helix</keyword>
<feature type="compositionally biased region" description="Polar residues" evidence="1">
    <location>
        <begin position="37"/>
        <end position="47"/>
    </location>
</feature>
<protein>
    <submittedName>
        <fullName evidence="3">Uncharacterized protein</fullName>
    </submittedName>
</protein>
<keyword evidence="4" id="KW-1185">Reference proteome</keyword>
<gene>
    <name evidence="3" type="ORF">BDV36DRAFT_264328</name>
</gene>
<organism evidence="3 4">
    <name type="scientific">Aspergillus pseudocaelatus</name>
    <dbReference type="NCBI Taxonomy" id="1825620"/>
    <lineage>
        <taxon>Eukaryota</taxon>
        <taxon>Fungi</taxon>
        <taxon>Dikarya</taxon>
        <taxon>Ascomycota</taxon>
        <taxon>Pezizomycotina</taxon>
        <taxon>Eurotiomycetes</taxon>
        <taxon>Eurotiomycetidae</taxon>
        <taxon>Eurotiales</taxon>
        <taxon>Aspergillaceae</taxon>
        <taxon>Aspergillus</taxon>
        <taxon>Aspergillus subgen. Circumdati</taxon>
    </lineage>
</organism>
<reference evidence="3 4" key="1">
    <citation type="submission" date="2019-04" db="EMBL/GenBank/DDBJ databases">
        <authorList>
            <consortium name="DOE Joint Genome Institute"/>
            <person name="Mondo S."/>
            <person name="Kjaerbolling I."/>
            <person name="Vesth T."/>
            <person name="Frisvad J.C."/>
            <person name="Nybo J.L."/>
            <person name="Theobald S."/>
            <person name="Kildgaard S."/>
            <person name="Isbrandt T."/>
            <person name="Kuo A."/>
            <person name="Sato A."/>
            <person name="Lyhne E.K."/>
            <person name="Kogle M.E."/>
            <person name="Wiebenga A."/>
            <person name="Kun R.S."/>
            <person name="Lubbers R.J."/>
            <person name="Makela M.R."/>
            <person name="Barry K."/>
            <person name="Chovatia M."/>
            <person name="Clum A."/>
            <person name="Daum C."/>
            <person name="Haridas S."/>
            <person name="He G."/>
            <person name="LaButti K."/>
            <person name="Lipzen A."/>
            <person name="Riley R."/>
            <person name="Salamov A."/>
            <person name="Simmons B.A."/>
            <person name="Magnuson J.K."/>
            <person name="Henrissat B."/>
            <person name="Mortensen U.H."/>
            <person name="Larsen T.O."/>
            <person name="Devries R.P."/>
            <person name="Grigoriev I.V."/>
            <person name="Machida M."/>
            <person name="Baker S.E."/>
            <person name="Andersen M.R."/>
            <person name="Cantor M.N."/>
            <person name="Hua S.X."/>
        </authorList>
    </citation>
    <scope>NUCLEOTIDE SEQUENCE [LARGE SCALE GENOMIC DNA]</scope>
    <source>
        <strain evidence="3 4">CBS 117616</strain>
    </source>
</reference>
<evidence type="ECO:0000313" key="3">
    <source>
        <dbReference type="EMBL" id="KAE8414840.1"/>
    </source>
</evidence>
<name>A0ABQ6WCJ7_9EURO</name>